<reference evidence="12" key="1">
    <citation type="submission" date="2016-10" db="EMBL/GenBank/DDBJ databases">
        <authorList>
            <person name="de Groot N.N."/>
        </authorList>
    </citation>
    <scope>NUCLEOTIDE SEQUENCE [LARGE SCALE GENOMIC DNA]</scope>
    <source>
        <strain evidence="12">10nlg</strain>
    </source>
</reference>
<evidence type="ECO:0000256" key="3">
    <source>
        <dbReference type="ARBA" id="ARBA00022679"/>
    </source>
</evidence>
<sequence>MDWLQLVGAIIISYLIGSISFSYLIGKLLRKLDIREHGSGNAGATNTLRVMGWTPAIIVLLLDCAKGIAAVVIGYQLTGIPVESGIAAGICGLAAILGHNWPIYFNFRGGKGVATTIGVLATLVFAAALTAGVVAIITIAVTRYVSLGSLLFISGTTLLTAVFTPWLQYPGYYTAFLVIITALSFWKHRDNISRLKSGTESKIGGKSDAKT</sequence>
<evidence type="ECO:0000256" key="2">
    <source>
        <dbReference type="ARBA" id="ARBA00022516"/>
    </source>
</evidence>
<comment type="similarity">
    <text evidence="10">Belongs to the PlsY family.</text>
</comment>
<comment type="pathway">
    <text evidence="10">Lipid metabolism; phospholipid metabolism.</text>
</comment>
<name>A0A1H9P535_9BACI</name>
<comment type="subunit">
    <text evidence="10">Probably interacts with PlsX.</text>
</comment>
<dbReference type="GO" id="GO:0008654">
    <property type="term" value="P:phospholipid biosynthetic process"/>
    <property type="evidence" value="ECO:0007669"/>
    <property type="project" value="UniProtKB-UniRule"/>
</dbReference>
<dbReference type="GO" id="GO:0043772">
    <property type="term" value="F:acyl-phosphate glycerol-3-phosphate acyltransferase activity"/>
    <property type="evidence" value="ECO:0007669"/>
    <property type="project" value="UniProtKB-UniRule"/>
</dbReference>
<keyword evidence="12" id="KW-1185">Reference proteome</keyword>
<dbReference type="NCBIfam" id="TIGR00023">
    <property type="entry name" value="glycerol-3-phosphate 1-O-acyltransferase PlsY"/>
    <property type="match status" value="1"/>
</dbReference>
<dbReference type="InterPro" id="IPR003811">
    <property type="entry name" value="G3P_acylTferase_PlsY"/>
</dbReference>
<evidence type="ECO:0000256" key="7">
    <source>
        <dbReference type="ARBA" id="ARBA00023136"/>
    </source>
</evidence>
<comment type="subcellular location">
    <subcellularLocation>
        <location evidence="10">Cell membrane</location>
        <topology evidence="10">Multi-pass membrane protein</topology>
    </subcellularLocation>
</comment>
<dbReference type="Pfam" id="PF02660">
    <property type="entry name" value="G3P_acyltransf"/>
    <property type="match status" value="1"/>
</dbReference>
<proteinExistence type="inferred from homology"/>
<evidence type="ECO:0000256" key="10">
    <source>
        <dbReference type="HAMAP-Rule" id="MF_01043"/>
    </source>
</evidence>
<dbReference type="EC" id="2.3.1.275" evidence="10"/>
<evidence type="ECO:0000256" key="1">
    <source>
        <dbReference type="ARBA" id="ARBA00022475"/>
    </source>
</evidence>
<organism evidence="11 12">
    <name type="scientific">Salisediminibacterium halotolerans</name>
    <dbReference type="NCBI Taxonomy" id="517425"/>
    <lineage>
        <taxon>Bacteria</taxon>
        <taxon>Bacillati</taxon>
        <taxon>Bacillota</taxon>
        <taxon>Bacilli</taxon>
        <taxon>Bacillales</taxon>
        <taxon>Bacillaceae</taxon>
        <taxon>Salisediminibacterium</taxon>
    </lineage>
</organism>
<gene>
    <name evidence="10" type="primary">plsY</name>
    <name evidence="11" type="ORF">SAMN05444126_10179</name>
</gene>
<keyword evidence="5 10" id="KW-1133">Transmembrane helix</keyword>
<keyword evidence="8 10" id="KW-0594">Phospholipid biosynthesis</keyword>
<dbReference type="EMBL" id="FOGV01000001">
    <property type="protein sequence ID" value="SER42995.1"/>
    <property type="molecule type" value="Genomic_DNA"/>
</dbReference>
<comment type="function">
    <text evidence="10">Catalyzes the transfer of an acyl group from acyl-phosphate (acyl-PO(4)) to glycerol-3-phosphate (G3P) to form lysophosphatidic acid (LPA). This enzyme utilizes acyl-phosphate as fatty acyl donor, but not acyl-CoA or acyl-ACP.</text>
</comment>
<feature type="transmembrane region" description="Helical" evidence="10">
    <location>
        <begin position="6"/>
        <end position="29"/>
    </location>
</feature>
<dbReference type="UniPathway" id="UPA00085"/>
<keyword evidence="4 10" id="KW-0812">Transmembrane</keyword>
<evidence type="ECO:0000256" key="9">
    <source>
        <dbReference type="ARBA" id="ARBA00023264"/>
    </source>
</evidence>
<dbReference type="PANTHER" id="PTHR30309">
    <property type="entry name" value="INNER MEMBRANE PROTEIN YGIH"/>
    <property type="match status" value="1"/>
</dbReference>
<dbReference type="HAMAP" id="MF_01043">
    <property type="entry name" value="PlsY"/>
    <property type="match status" value="1"/>
</dbReference>
<dbReference type="AlphaFoldDB" id="A0A1H9P535"/>
<comment type="catalytic activity">
    <reaction evidence="10">
        <text>an acyl phosphate + sn-glycerol 3-phosphate = a 1-acyl-sn-glycero-3-phosphate + phosphate</text>
        <dbReference type="Rhea" id="RHEA:34075"/>
        <dbReference type="ChEBI" id="CHEBI:43474"/>
        <dbReference type="ChEBI" id="CHEBI:57597"/>
        <dbReference type="ChEBI" id="CHEBI:57970"/>
        <dbReference type="ChEBI" id="CHEBI:59918"/>
        <dbReference type="EC" id="2.3.1.275"/>
    </reaction>
</comment>
<feature type="transmembrane region" description="Helical" evidence="10">
    <location>
        <begin position="50"/>
        <end position="73"/>
    </location>
</feature>
<dbReference type="RefSeq" id="WP_093071550.1">
    <property type="nucleotide sequence ID" value="NZ_FOGV01000001.1"/>
</dbReference>
<accession>A0A1H9P535</accession>
<evidence type="ECO:0000256" key="4">
    <source>
        <dbReference type="ARBA" id="ARBA00022692"/>
    </source>
</evidence>
<dbReference type="SMART" id="SM01207">
    <property type="entry name" value="G3P_acyltransf"/>
    <property type="match status" value="1"/>
</dbReference>
<feature type="transmembrane region" description="Helical" evidence="10">
    <location>
        <begin position="166"/>
        <end position="186"/>
    </location>
</feature>
<keyword evidence="7 10" id="KW-0472">Membrane</keyword>
<evidence type="ECO:0000256" key="8">
    <source>
        <dbReference type="ARBA" id="ARBA00023209"/>
    </source>
</evidence>
<comment type="caution">
    <text evidence="11">The sequence shown here is derived from an EMBL/GenBank/DDBJ whole genome shotgun (WGS) entry which is preliminary data.</text>
</comment>
<feature type="transmembrane region" description="Helical" evidence="10">
    <location>
        <begin position="85"/>
        <end position="105"/>
    </location>
</feature>
<keyword evidence="2 10" id="KW-0444">Lipid biosynthesis</keyword>
<dbReference type="GO" id="GO:0005886">
    <property type="term" value="C:plasma membrane"/>
    <property type="evidence" value="ECO:0007669"/>
    <property type="project" value="UniProtKB-SubCell"/>
</dbReference>
<evidence type="ECO:0000256" key="6">
    <source>
        <dbReference type="ARBA" id="ARBA00023098"/>
    </source>
</evidence>
<dbReference type="PANTHER" id="PTHR30309:SF0">
    <property type="entry name" value="GLYCEROL-3-PHOSPHATE ACYLTRANSFERASE-RELATED"/>
    <property type="match status" value="1"/>
</dbReference>
<protein>
    <recommendedName>
        <fullName evidence="10">Glycerol-3-phosphate acyltransferase</fullName>
    </recommendedName>
    <alternativeName>
        <fullName evidence="10">Acyl-PO4 G3P acyltransferase</fullName>
    </alternativeName>
    <alternativeName>
        <fullName evidence="10">Acyl-phosphate--glycerol-3-phosphate acyltransferase</fullName>
    </alternativeName>
    <alternativeName>
        <fullName evidence="10">G3P acyltransferase</fullName>
        <shortName evidence="10">GPAT</shortName>
        <ecNumber evidence="10">2.3.1.275</ecNumber>
    </alternativeName>
    <alternativeName>
        <fullName evidence="10">Lysophosphatidic acid synthase</fullName>
        <shortName evidence="10">LPA synthase</shortName>
    </alternativeName>
</protein>
<evidence type="ECO:0000313" key="12">
    <source>
        <dbReference type="Proteomes" id="UP000199318"/>
    </source>
</evidence>
<keyword evidence="3 10" id="KW-0808">Transferase</keyword>
<dbReference type="STRING" id="1464123.SAMN05444126_10179"/>
<keyword evidence="9 10" id="KW-1208">Phospholipid metabolism</keyword>
<dbReference type="OrthoDB" id="9777124at2"/>
<dbReference type="Proteomes" id="UP000199318">
    <property type="component" value="Unassembled WGS sequence"/>
</dbReference>
<keyword evidence="11" id="KW-0012">Acyltransferase</keyword>
<keyword evidence="6 10" id="KW-0443">Lipid metabolism</keyword>
<evidence type="ECO:0000313" key="11">
    <source>
        <dbReference type="EMBL" id="SER42995.1"/>
    </source>
</evidence>
<keyword evidence="1 10" id="KW-1003">Cell membrane</keyword>
<feature type="transmembrane region" description="Helical" evidence="10">
    <location>
        <begin position="117"/>
        <end position="146"/>
    </location>
</feature>
<evidence type="ECO:0000256" key="5">
    <source>
        <dbReference type="ARBA" id="ARBA00022989"/>
    </source>
</evidence>